<feature type="region of interest" description="Disordered" evidence="1">
    <location>
        <begin position="42"/>
        <end position="80"/>
    </location>
</feature>
<accession>A0A645DWF4</accession>
<reference evidence="2" key="1">
    <citation type="submission" date="2019-08" db="EMBL/GenBank/DDBJ databases">
        <authorList>
            <person name="Kucharzyk K."/>
            <person name="Murdoch R.W."/>
            <person name="Higgins S."/>
            <person name="Loffler F."/>
        </authorList>
    </citation>
    <scope>NUCLEOTIDE SEQUENCE</scope>
</reference>
<organism evidence="2">
    <name type="scientific">bioreactor metagenome</name>
    <dbReference type="NCBI Taxonomy" id="1076179"/>
    <lineage>
        <taxon>unclassified sequences</taxon>
        <taxon>metagenomes</taxon>
        <taxon>ecological metagenomes</taxon>
    </lineage>
</organism>
<protein>
    <submittedName>
        <fullName evidence="2">Uncharacterized protein</fullName>
    </submittedName>
</protein>
<dbReference type="AlphaFoldDB" id="A0A645DWF4"/>
<name>A0A645DWF4_9ZZZZ</name>
<proteinExistence type="predicted"/>
<comment type="caution">
    <text evidence="2">The sequence shown here is derived from an EMBL/GenBank/DDBJ whole genome shotgun (WGS) entry which is preliminary data.</text>
</comment>
<sequence length="80" mass="8440">MSDFALGIGTVSRPVGAQQPEVGDAAFPHQFQDPARIDRSRGLACADHQHPNRPVPPGVGRGNHDSGPAFGRHSIRSGYG</sequence>
<gene>
    <name evidence="2" type="ORF">SDC9_140759</name>
</gene>
<dbReference type="EMBL" id="VSSQ01040390">
    <property type="protein sequence ID" value="MPM93619.1"/>
    <property type="molecule type" value="Genomic_DNA"/>
</dbReference>
<evidence type="ECO:0000313" key="2">
    <source>
        <dbReference type="EMBL" id="MPM93619.1"/>
    </source>
</evidence>
<evidence type="ECO:0000256" key="1">
    <source>
        <dbReference type="SAM" id="MobiDB-lite"/>
    </source>
</evidence>